<dbReference type="GO" id="GO:0008999">
    <property type="term" value="F:protein-N-terminal-alanine acetyltransferase activity"/>
    <property type="evidence" value="ECO:0007669"/>
    <property type="project" value="TreeGrafter"/>
</dbReference>
<dbReference type="PROSITE" id="PS51186">
    <property type="entry name" value="GNAT"/>
    <property type="match status" value="1"/>
</dbReference>
<dbReference type="PANTHER" id="PTHR43441">
    <property type="entry name" value="RIBOSOMAL-PROTEIN-SERINE ACETYLTRANSFERASE"/>
    <property type="match status" value="1"/>
</dbReference>
<evidence type="ECO:0000313" key="3">
    <source>
        <dbReference type="Proteomes" id="UP000193642"/>
    </source>
</evidence>
<dbReference type="Proteomes" id="UP000193642">
    <property type="component" value="Unassembled WGS sequence"/>
</dbReference>
<dbReference type="InterPro" id="IPR000182">
    <property type="entry name" value="GNAT_dom"/>
</dbReference>
<accession>A0A1Y2BVL4</accession>
<protein>
    <submittedName>
        <fullName evidence="2">Acyl-CoA N-acyltransferase</fullName>
    </submittedName>
</protein>
<dbReference type="SUPFAM" id="SSF55729">
    <property type="entry name" value="Acyl-CoA N-acyltransferases (Nat)"/>
    <property type="match status" value="1"/>
</dbReference>
<evidence type="ECO:0000313" key="2">
    <source>
        <dbReference type="EMBL" id="ORY38786.1"/>
    </source>
</evidence>
<feature type="domain" description="N-acetyltransferase" evidence="1">
    <location>
        <begin position="15"/>
        <end position="178"/>
    </location>
</feature>
<dbReference type="GO" id="GO:0005737">
    <property type="term" value="C:cytoplasm"/>
    <property type="evidence" value="ECO:0007669"/>
    <property type="project" value="TreeGrafter"/>
</dbReference>
<evidence type="ECO:0000259" key="1">
    <source>
        <dbReference type="PROSITE" id="PS51186"/>
    </source>
</evidence>
<dbReference type="OrthoDB" id="630895at2759"/>
<comment type="caution">
    <text evidence="2">The sequence shown here is derived from an EMBL/GenBank/DDBJ whole genome shotgun (WGS) entry which is preliminary data.</text>
</comment>
<dbReference type="InterPro" id="IPR051908">
    <property type="entry name" value="Ribosomal_N-acetyltransferase"/>
</dbReference>
<sequence length="210" mass="23491">MESFSAPRRVETSRMILRSMTESDASVVQAAIATGLETQRRWMPWTASSNSYTTVAERIRAHEADWDAKRNFCYLGLDIATGEVAGLFGLYGVNIPSRFAQLGFWVAPRFAKEGRAKEAALCLLEIAVDMLRLDRITIMNDTRNIATAAVARSLGFIHEGTLRKDWLEEDGSLSSTMVWSRVRGIDFDVDGEMEEQTTTQSQTQSQIANE</sequence>
<proteinExistence type="predicted"/>
<organism evidence="2 3">
    <name type="scientific">Rhizoclosmatium globosum</name>
    <dbReference type="NCBI Taxonomy" id="329046"/>
    <lineage>
        <taxon>Eukaryota</taxon>
        <taxon>Fungi</taxon>
        <taxon>Fungi incertae sedis</taxon>
        <taxon>Chytridiomycota</taxon>
        <taxon>Chytridiomycota incertae sedis</taxon>
        <taxon>Chytridiomycetes</taxon>
        <taxon>Chytridiales</taxon>
        <taxon>Chytriomycetaceae</taxon>
        <taxon>Rhizoclosmatium</taxon>
    </lineage>
</organism>
<dbReference type="PANTHER" id="PTHR43441:SF2">
    <property type="entry name" value="FAMILY ACETYLTRANSFERASE, PUTATIVE (AFU_ORTHOLOGUE AFUA_7G00850)-RELATED"/>
    <property type="match status" value="1"/>
</dbReference>
<dbReference type="InterPro" id="IPR016181">
    <property type="entry name" value="Acyl_CoA_acyltransferase"/>
</dbReference>
<reference evidence="2 3" key="1">
    <citation type="submission" date="2016-07" db="EMBL/GenBank/DDBJ databases">
        <title>Pervasive Adenine N6-methylation of Active Genes in Fungi.</title>
        <authorList>
            <consortium name="DOE Joint Genome Institute"/>
            <person name="Mondo S.J."/>
            <person name="Dannebaum R.O."/>
            <person name="Kuo R.C."/>
            <person name="Labutti K."/>
            <person name="Haridas S."/>
            <person name="Kuo A."/>
            <person name="Salamov A."/>
            <person name="Ahrendt S.R."/>
            <person name="Lipzen A."/>
            <person name="Sullivan W."/>
            <person name="Andreopoulos W.B."/>
            <person name="Clum A."/>
            <person name="Lindquist E."/>
            <person name="Daum C."/>
            <person name="Ramamoorthy G.K."/>
            <person name="Gryganskyi A."/>
            <person name="Culley D."/>
            <person name="Magnuson J.K."/>
            <person name="James T.Y."/>
            <person name="O'Malley M.A."/>
            <person name="Stajich J.E."/>
            <person name="Spatafora J.W."/>
            <person name="Visel A."/>
            <person name="Grigoriev I.V."/>
        </authorList>
    </citation>
    <scope>NUCLEOTIDE SEQUENCE [LARGE SCALE GENOMIC DNA]</scope>
    <source>
        <strain evidence="2 3">JEL800</strain>
    </source>
</reference>
<keyword evidence="2" id="KW-0808">Transferase</keyword>
<keyword evidence="2" id="KW-0012">Acyltransferase</keyword>
<keyword evidence="3" id="KW-1185">Reference proteome</keyword>
<gene>
    <name evidence="2" type="ORF">BCR33DRAFT_720468</name>
</gene>
<dbReference type="Gene3D" id="3.40.630.30">
    <property type="match status" value="1"/>
</dbReference>
<dbReference type="GO" id="GO:1990189">
    <property type="term" value="F:protein N-terminal-serine acetyltransferase activity"/>
    <property type="evidence" value="ECO:0007669"/>
    <property type="project" value="TreeGrafter"/>
</dbReference>
<dbReference type="Pfam" id="PF13302">
    <property type="entry name" value="Acetyltransf_3"/>
    <property type="match status" value="1"/>
</dbReference>
<dbReference type="EMBL" id="MCGO01000042">
    <property type="protein sequence ID" value="ORY38786.1"/>
    <property type="molecule type" value="Genomic_DNA"/>
</dbReference>
<dbReference type="AlphaFoldDB" id="A0A1Y2BVL4"/>
<name>A0A1Y2BVL4_9FUNG</name>